<dbReference type="Pfam" id="PF05239">
    <property type="entry name" value="PRC"/>
    <property type="match status" value="1"/>
</dbReference>
<keyword evidence="3" id="KW-1185">Reference proteome</keyword>
<dbReference type="EMBL" id="BAAAUD010000031">
    <property type="protein sequence ID" value="GAA2941686.1"/>
    <property type="molecule type" value="Genomic_DNA"/>
</dbReference>
<name>A0ABP6JSF1_9ACTN</name>
<dbReference type="InterPro" id="IPR027275">
    <property type="entry name" value="PRC-brl_dom"/>
</dbReference>
<comment type="caution">
    <text evidence="2">The sequence shown here is derived from an EMBL/GenBank/DDBJ whole genome shotgun (WGS) entry which is preliminary data.</text>
</comment>
<accession>A0ABP6JSF1</accession>
<dbReference type="InterPro" id="IPR011033">
    <property type="entry name" value="PRC_barrel-like_sf"/>
</dbReference>
<evidence type="ECO:0000313" key="2">
    <source>
        <dbReference type="EMBL" id="GAA2941686.1"/>
    </source>
</evidence>
<dbReference type="SUPFAM" id="SSF50346">
    <property type="entry name" value="PRC-barrel domain"/>
    <property type="match status" value="1"/>
</dbReference>
<evidence type="ECO:0000313" key="3">
    <source>
        <dbReference type="Proteomes" id="UP001500403"/>
    </source>
</evidence>
<dbReference type="RefSeq" id="WP_344495010.1">
    <property type="nucleotide sequence ID" value="NZ_BAAAUD010000031.1"/>
</dbReference>
<feature type="domain" description="PRC-barrel" evidence="1">
    <location>
        <begin position="7"/>
        <end position="72"/>
    </location>
</feature>
<gene>
    <name evidence="2" type="ORF">GCM10010446_28630</name>
</gene>
<evidence type="ECO:0000259" key="1">
    <source>
        <dbReference type="Pfam" id="PF05239"/>
    </source>
</evidence>
<proteinExistence type="predicted"/>
<dbReference type="Proteomes" id="UP001500403">
    <property type="component" value="Unassembled WGS sequence"/>
</dbReference>
<protein>
    <recommendedName>
        <fullName evidence="1">PRC-barrel domain-containing protein</fullName>
    </recommendedName>
</protein>
<sequence>MISQEQLASLAGQPVFAVDGHKAGDVVHVLLDDTTGRPEWVRVRGGSASGDVFVPLRDAVSGDGRLEVPFSAAVIEAAARVVRGGGETLSVADEEKLFACYALTDVREQVNAEGGSGWSVMDRAQDVQAGTAGQESLRTRLRVLHDPGA</sequence>
<reference evidence="3" key="1">
    <citation type="journal article" date="2019" name="Int. J. Syst. Evol. Microbiol.">
        <title>The Global Catalogue of Microorganisms (GCM) 10K type strain sequencing project: providing services to taxonomists for standard genome sequencing and annotation.</title>
        <authorList>
            <consortium name="The Broad Institute Genomics Platform"/>
            <consortium name="The Broad Institute Genome Sequencing Center for Infectious Disease"/>
            <person name="Wu L."/>
            <person name="Ma J."/>
        </authorList>
    </citation>
    <scope>NUCLEOTIDE SEQUENCE [LARGE SCALE GENOMIC DNA]</scope>
    <source>
        <strain evidence="3">JCM 9088</strain>
    </source>
</reference>
<organism evidence="2 3">
    <name type="scientific">Streptomyces enissocaesilis</name>
    <dbReference type="NCBI Taxonomy" id="332589"/>
    <lineage>
        <taxon>Bacteria</taxon>
        <taxon>Bacillati</taxon>
        <taxon>Actinomycetota</taxon>
        <taxon>Actinomycetes</taxon>
        <taxon>Kitasatosporales</taxon>
        <taxon>Streptomycetaceae</taxon>
        <taxon>Streptomyces</taxon>
        <taxon>Streptomyces rochei group</taxon>
    </lineage>
</organism>